<reference evidence="10" key="1">
    <citation type="submission" date="2022-03" db="EMBL/GenBank/DDBJ databases">
        <authorList>
            <person name="Martin C."/>
        </authorList>
    </citation>
    <scope>NUCLEOTIDE SEQUENCE</scope>
</reference>
<sequence>MSWASDLPEELLCRPMGLVVLTGLDVTYNAIHKTIWDSFCNNRRPDRVPLNFKVLAADHEYPKCRSKRTSYEWYIPKGIVKSNWLKKHLSLVPAVVVIFFDLDWDEQMWKEKQVECACKVKIVRDSLSGRSTKVAVVLIQRNAPLPPGEDMVAAERAASLCNACELSAKSLFVLPHTDHLLGYTIRLENAFYELSQSYYHGEARKIKTHKEFLNKTTHQLLFVRHQFKIAFYNEMKQDSHTALKHYKLSYGHILELRMHDTNLLEIKIIAGYINYKVCRLSFQHNAPLDAIAQFRKHIDFFKSRDGQPELAFEHSAWMSKQFQMFADLFDEAIKMGLTAIQTQHPGIYYQQAANHAVARKQLCQGLCHSSNQVISPDPLELLDKLDYYGQRPWRQGHHLSVEPPDILRERDGIQALQQVELKVDHSWLIIPLLSSAVAQFKKYKSPRMKRYLMVQMGEEYYHAKDYNKALTLLSRVTWDYRAERWWSLLTSILSTLLRCAYLVGNIQEYVTVCLELTTKYIQCSPEEKTRIQMNLVRVMACDPPEAEPGCNMECVETAKPLWKVNHSPDEPCVFTIEMQNIVPFVECKAMFTETSFTADCPIVIKVYLRTSCPFPIRFSSLAVLLNEQDYNVHCKVTDGQPINSGDEIEADAGDLYLVPNQIRCYTFSFLVQKEDVGKSIEMNGVALSLGSQTTRCAVLHWVGGGGDAVSSTPGQLHHHPGVIRGHIESNPEWDNLTILSSTKIETRPARVNIEVLHEAPVLVNEFYYMKINISNNEEKPINQISVSVGLQEGEDSAAEQSTHVNDGSAEFDGQVVNCRTDVTLPPLKPGDKHCKDVYIKCLQAGNRKIDVKVSYCVDVSTEGASLSCSCCKDVTLDLNVVEPFNIAVNLASMKFDKITSVHADAPFLLIPTLTSSSPWPITIEGSTLQLSPFLSFEGDQPDTQLKGVSLKKDEQASECCCLVAPPSMQPTVAMGTYTVNWKRKSTSDTIPYVETSIELGNVAVEHIPILIKADIEAYGTVRTCLPVTYTLYNKTAYAQELHLTMDTSEAFMFSGHKQMHLRILPSSSYKLEYNMYPLVAGYVTLPKLQLNMLRYPGTMKDIIQSMLPSHIFIKPIGKAATAS</sequence>
<evidence type="ECO:0000256" key="1">
    <source>
        <dbReference type="ARBA" id="ARBA00001995"/>
    </source>
</evidence>
<evidence type="ECO:0000259" key="8">
    <source>
        <dbReference type="Pfam" id="PF11817"/>
    </source>
</evidence>
<keyword evidence="11" id="KW-1185">Reference proteome</keyword>
<feature type="domain" description="Trafficking protein particle complex subunit 11" evidence="8">
    <location>
        <begin position="262"/>
        <end position="518"/>
    </location>
</feature>
<dbReference type="EMBL" id="CAIIXF020000001">
    <property type="protein sequence ID" value="CAH1775669.1"/>
    <property type="molecule type" value="Genomic_DNA"/>
</dbReference>
<comment type="similarity">
    <text evidence="3">Belongs to the TRAPPC11 family.</text>
</comment>
<accession>A0A8S4N5F4</accession>
<keyword evidence="7" id="KW-0333">Golgi apparatus</keyword>
<evidence type="ECO:0000313" key="10">
    <source>
        <dbReference type="EMBL" id="CAH1775669.1"/>
    </source>
</evidence>
<dbReference type="GO" id="GO:0016192">
    <property type="term" value="P:vesicle-mediated transport"/>
    <property type="evidence" value="ECO:0007669"/>
    <property type="project" value="UniProtKB-KW"/>
</dbReference>
<dbReference type="Pfam" id="PF12742">
    <property type="entry name" value="Gryzun-like"/>
    <property type="match status" value="1"/>
</dbReference>
<evidence type="ECO:0000256" key="4">
    <source>
        <dbReference type="ARBA" id="ARBA00021520"/>
    </source>
</evidence>
<evidence type="ECO:0000313" key="11">
    <source>
        <dbReference type="Proteomes" id="UP000749559"/>
    </source>
</evidence>
<comment type="caution">
    <text evidence="10">The sequence shown here is derived from an EMBL/GenBank/DDBJ whole genome shotgun (WGS) entry which is preliminary data.</text>
</comment>
<dbReference type="AlphaFoldDB" id="A0A8S4N5F4"/>
<evidence type="ECO:0000259" key="9">
    <source>
        <dbReference type="Pfam" id="PF12742"/>
    </source>
</evidence>
<organism evidence="10 11">
    <name type="scientific">Owenia fusiformis</name>
    <name type="common">Polychaete worm</name>
    <dbReference type="NCBI Taxonomy" id="6347"/>
    <lineage>
        <taxon>Eukaryota</taxon>
        <taxon>Metazoa</taxon>
        <taxon>Spiralia</taxon>
        <taxon>Lophotrochozoa</taxon>
        <taxon>Annelida</taxon>
        <taxon>Polychaeta</taxon>
        <taxon>Sedentaria</taxon>
        <taxon>Canalipalpata</taxon>
        <taxon>Sabellida</taxon>
        <taxon>Oweniida</taxon>
        <taxon>Oweniidae</taxon>
        <taxon>Owenia</taxon>
    </lineage>
</organism>
<dbReference type="InterPro" id="IPR021773">
    <property type="entry name" value="TPC11"/>
</dbReference>
<dbReference type="InterPro" id="IPR025876">
    <property type="entry name" value="TRAPPC11_C"/>
</dbReference>
<dbReference type="PANTHER" id="PTHR14374:SF0">
    <property type="entry name" value="TRAFFICKING PROTEIN PARTICLE COMPLEX SUBUNIT 11"/>
    <property type="match status" value="1"/>
</dbReference>
<gene>
    <name evidence="10" type="ORF">OFUS_LOCUS2944</name>
</gene>
<name>A0A8S4N5F4_OWEFU</name>
<keyword evidence="6" id="KW-0931">ER-Golgi transport</keyword>
<keyword evidence="5" id="KW-0813">Transport</keyword>
<proteinExistence type="inferred from homology"/>
<comment type="subcellular location">
    <subcellularLocation>
        <location evidence="2">Golgi apparatus</location>
        <location evidence="2">cis-Golgi network</location>
    </subcellularLocation>
</comment>
<evidence type="ECO:0000256" key="6">
    <source>
        <dbReference type="ARBA" id="ARBA00022892"/>
    </source>
</evidence>
<evidence type="ECO:0000256" key="7">
    <source>
        <dbReference type="ARBA" id="ARBA00023034"/>
    </source>
</evidence>
<dbReference type="OrthoDB" id="6278596at2759"/>
<dbReference type="Proteomes" id="UP000749559">
    <property type="component" value="Unassembled WGS sequence"/>
</dbReference>
<comment type="function">
    <text evidence="1">Involved in endoplasmic reticulum to Golgi apparatus trafficking at a very early stage.</text>
</comment>
<evidence type="ECO:0000256" key="5">
    <source>
        <dbReference type="ARBA" id="ARBA00022448"/>
    </source>
</evidence>
<dbReference type="PANTHER" id="PTHR14374">
    <property type="entry name" value="FOIE GRAS"/>
    <property type="match status" value="1"/>
</dbReference>
<evidence type="ECO:0000256" key="3">
    <source>
        <dbReference type="ARBA" id="ARBA00007051"/>
    </source>
</evidence>
<feature type="domain" description="Trafficking protein particle complex subunit 11 C-terminal" evidence="9">
    <location>
        <begin position="1040"/>
        <end position="1089"/>
    </location>
</feature>
<dbReference type="GO" id="GO:0005794">
    <property type="term" value="C:Golgi apparatus"/>
    <property type="evidence" value="ECO:0007669"/>
    <property type="project" value="UniProtKB-SubCell"/>
</dbReference>
<evidence type="ECO:0000256" key="2">
    <source>
        <dbReference type="ARBA" id="ARBA00004222"/>
    </source>
</evidence>
<protein>
    <recommendedName>
        <fullName evidence="4">Trafficking protein particle complex subunit 11</fullName>
    </recommendedName>
</protein>
<dbReference type="Pfam" id="PF11817">
    <property type="entry name" value="Foie-gras_1"/>
    <property type="match status" value="1"/>
</dbReference>